<organism evidence="9 10">
    <name type="scientific">Bacillus pumilus</name>
    <name type="common">Bacillus mesentericus</name>
    <dbReference type="NCBI Taxonomy" id="1408"/>
    <lineage>
        <taxon>Bacteria</taxon>
        <taxon>Bacillati</taxon>
        <taxon>Bacillota</taxon>
        <taxon>Bacilli</taxon>
        <taxon>Bacillales</taxon>
        <taxon>Bacillaceae</taxon>
        <taxon>Bacillus</taxon>
    </lineage>
</organism>
<dbReference type="Pfam" id="PF04239">
    <property type="entry name" value="DUF421"/>
    <property type="match status" value="1"/>
</dbReference>
<evidence type="ECO:0000256" key="2">
    <source>
        <dbReference type="ARBA" id="ARBA00006448"/>
    </source>
</evidence>
<feature type="domain" description="YetF C-terminal" evidence="8">
    <location>
        <begin position="85"/>
        <end position="217"/>
    </location>
</feature>
<evidence type="ECO:0000313" key="9">
    <source>
        <dbReference type="EMBL" id="PCK21259.1"/>
    </source>
</evidence>
<dbReference type="InterPro" id="IPR007353">
    <property type="entry name" value="DUF421"/>
</dbReference>
<dbReference type="PANTHER" id="PTHR34582:SF6">
    <property type="entry name" value="UPF0702 TRANSMEMBRANE PROTEIN YCAP"/>
    <property type="match status" value="1"/>
</dbReference>
<proteinExistence type="inferred from homology"/>
<dbReference type="GO" id="GO:0005886">
    <property type="term" value="C:plasma membrane"/>
    <property type="evidence" value="ECO:0007669"/>
    <property type="project" value="UniProtKB-SubCell"/>
</dbReference>
<evidence type="ECO:0000256" key="6">
    <source>
        <dbReference type="ARBA" id="ARBA00023136"/>
    </source>
</evidence>
<evidence type="ECO:0000256" key="4">
    <source>
        <dbReference type="ARBA" id="ARBA00022692"/>
    </source>
</evidence>
<dbReference type="Gene3D" id="3.30.240.20">
    <property type="entry name" value="bsu07140 like domains"/>
    <property type="match status" value="2"/>
</dbReference>
<dbReference type="EMBL" id="NKHG01000063">
    <property type="protein sequence ID" value="PCK21259.1"/>
    <property type="molecule type" value="Genomic_DNA"/>
</dbReference>
<evidence type="ECO:0000256" key="1">
    <source>
        <dbReference type="ARBA" id="ARBA00004651"/>
    </source>
</evidence>
<dbReference type="OrthoDB" id="9778331at2"/>
<evidence type="ECO:0000256" key="7">
    <source>
        <dbReference type="SAM" id="Phobius"/>
    </source>
</evidence>
<protein>
    <submittedName>
        <fullName evidence="9">DUF421 domain-containing protein</fullName>
    </submittedName>
</protein>
<keyword evidence="5 7" id="KW-1133">Transmembrane helix</keyword>
<dbReference type="Proteomes" id="UP000228754">
    <property type="component" value="Unassembled WGS sequence"/>
</dbReference>
<feature type="transmembrane region" description="Helical" evidence="7">
    <location>
        <begin position="62"/>
        <end position="79"/>
    </location>
</feature>
<dbReference type="PANTHER" id="PTHR34582">
    <property type="entry name" value="UPF0702 TRANSMEMBRANE PROTEIN YCAP"/>
    <property type="match status" value="1"/>
</dbReference>
<dbReference type="AlphaFoldDB" id="A0A2A5IWA3"/>
<feature type="transmembrane region" description="Helical" evidence="7">
    <location>
        <begin position="36"/>
        <end position="56"/>
    </location>
</feature>
<dbReference type="InterPro" id="IPR023090">
    <property type="entry name" value="UPF0702_alpha/beta_dom_sf"/>
</dbReference>
<keyword evidence="6 7" id="KW-0472">Membrane</keyword>
<keyword evidence="4 7" id="KW-0812">Transmembrane</keyword>
<evidence type="ECO:0000256" key="3">
    <source>
        <dbReference type="ARBA" id="ARBA00022475"/>
    </source>
</evidence>
<reference evidence="9 10" key="1">
    <citation type="submission" date="2017-06" db="EMBL/GenBank/DDBJ databases">
        <title>Draft Genome Sequence of Bacillus sp Strain 36R Isolated from saline sediment at Atanasia, Sonora, Mexico.</title>
        <authorList>
            <person name="Sanchez Diaz R."/>
            <person name="Quiroz Macias M.E."/>
            <person name="Ibarra Gamez J.C."/>
            <person name="Enciso Ibarra J."/>
            <person name="Gomez Gil B."/>
            <person name="Galaviz Silva L."/>
        </authorList>
    </citation>
    <scope>NUCLEOTIDE SEQUENCE [LARGE SCALE GENOMIC DNA]</scope>
    <source>
        <strain evidence="9 10">36R_ATNSAL</strain>
    </source>
</reference>
<comment type="subcellular location">
    <subcellularLocation>
        <location evidence="1">Cell membrane</location>
        <topology evidence="1">Multi-pass membrane protein</topology>
    </subcellularLocation>
</comment>
<keyword evidence="3" id="KW-1003">Cell membrane</keyword>
<evidence type="ECO:0000259" key="8">
    <source>
        <dbReference type="Pfam" id="PF04239"/>
    </source>
</evidence>
<gene>
    <name evidence="9" type="ORF">CEY02_08800</name>
</gene>
<evidence type="ECO:0000313" key="10">
    <source>
        <dbReference type="Proteomes" id="UP000228754"/>
    </source>
</evidence>
<evidence type="ECO:0000256" key="5">
    <source>
        <dbReference type="ARBA" id="ARBA00022989"/>
    </source>
</evidence>
<sequence>METLIEILKVYGRIITIIPWLLIVTLFMGKRAIGEVPVFDFLIIIVLGAVAGADIADPDIPHVYTFLSIIAIGVFQIIVSKLKLKNRFLGRLITFEPTIVIRNGAFIVGNLKKIRYSLDNVLQMLREKDIFDVNDVELALIEPNGKLTAFKKPHKSTITAEDLGIKKVSENIAYPVIIEGNIENQVLTQLNLTEQWLVQELQKKGLKLVDIFFASVNANHELHVSLNSDNKNMKPEINH</sequence>
<comment type="similarity">
    <text evidence="2">Belongs to the UPF0702 family.</text>
</comment>
<name>A0A2A5IWA3_BACPU</name>
<comment type="caution">
    <text evidence="9">The sequence shown here is derived from an EMBL/GenBank/DDBJ whole genome shotgun (WGS) entry which is preliminary data.</text>
</comment>
<feature type="transmembrane region" description="Helical" evidence="7">
    <location>
        <begin position="12"/>
        <end position="29"/>
    </location>
</feature>
<accession>A0A2A5IWA3</accession>